<evidence type="ECO:0000313" key="1">
    <source>
        <dbReference type="EMBL" id="EXB63563.1"/>
    </source>
</evidence>
<name>W9R949_9ROSA</name>
<sequence>MTRNPHEISGFGFIINRYGSKSGRTALAIIFLANKLDRSSTSRCDGGRKRWRTGKISPEVPRERSNRVETTLIASRDILRVTFGVATPSPSTASEAATTVVAGMPG</sequence>
<accession>W9R949</accession>
<dbReference type="EMBL" id="KE344491">
    <property type="protein sequence ID" value="EXB63563.1"/>
    <property type="molecule type" value="Genomic_DNA"/>
</dbReference>
<dbReference type="Proteomes" id="UP000030645">
    <property type="component" value="Unassembled WGS sequence"/>
</dbReference>
<reference evidence="2" key="1">
    <citation type="submission" date="2013-01" db="EMBL/GenBank/DDBJ databases">
        <title>Draft Genome Sequence of a Mulberry Tree, Morus notabilis C.K. Schneid.</title>
        <authorList>
            <person name="He N."/>
            <person name="Zhao S."/>
        </authorList>
    </citation>
    <scope>NUCLEOTIDE SEQUENCE</scope>
</reference>
<organism evidence="1 2">
    <name type="scientific">Morus notabilis</name>
    <dbReference type="NCBI Taxonomy" id="981085"/>
    <lineage>
        <taxon>Eukaryota</taxon>
        <taxon>Viridiplantae</taxon>
        <taxon>Streptophyta</taxon>
        <taxon>Embryophyta</taxon>
        <taxon>Tracheophyta</taxon>
        <taxon>Spermatophyta</taxon>
        <taxon>Magnoliopsida</taxon>
        <taxon>eudicotyledons</taxon>
        <taxon>Gunneridae</taxon>
        <taxon>Pentapetalae</taxon>
        <taxon>rosids</taxon>
        <taxon>fabids</taxon>
        <taxon>Rosales</taxon>
        <taxon>Moraceae</taxon>
        <taxon>Moreae</taxon>
        <taxon>Morus</taxon>
    </lineage>
</organism>
<keyword evidence="2" id="KW-1185">Reference proteome</keyword>
<dbReference type="AlphaFoldDB" id="W9R949"/>
<gene>
    <name evidence="1" type="ORF">L484_026901</name>
</gene>
<protein>
    <submittedName>
        <fullName evidence="1">Uncharacterized protein</fullName>
    </submittedName>
</protein>
<evidence type="ECO:0000313" key="2">
    <source>
        <dbReference type="Proteomes" id="UP000030645"/>
    </source>
</evidence>
<proteinExistence type="predicted"/>